<sequence length="634" mass="70939">MANHITYVVGRKRPRPDPVMDLPSTKRSRLHDGRDRETNPPSSPQPPKTCILARKSPKKLKAFAADYTFHMITRKEPVDEHIWARIDAVSNGAFSALNRMIDNLLAPSDHIMDDIEHTENVEEGEWPASLEGLTGFAVQFDCLEYYINPLPGQSQALSTNIPVHRDFTWGRGLFSHLLISVYTEPDVQRSRPEGQQHYAHRSPNDNSATSSALSIEEVLSSSSASPVIASEPTPPPPASVNSPLLADGDRALLTEDDSGYLSASASDHDLEGYSNNLTPSLSSTILSSDLFLRISEATDDAPDVPQHHSPVMETAEPLEPSSISGSATASDTLAVRQSAAQDVQGLSDDQLHAAYRSFSTNDSPKFLKERAVLRERQDAHRRTNPTQEIISCRRGILKAHSKVVRRKAVLCGVTKMIRPSKTKFPTCYIGHIRKRKGTRKVELDNDDSSEFSFTNMQQWSETTAQKVAVSRAMQVGKARGPFPHYQNHPVYDLDKRKQSPAQLQNAAADTRNVRKFRSNLAHFVEEEDARFESKPQSLFTHDDHEYYSLELLVFCVEDEAGRRLGHDPGVQEGAKMRWVEYELQQTLEQIQKNMEWLMVDSHTEAEMDDYDSDVEGAYGAGFDSDIEDEGDEEL</sequence>
<comment type="caution">
    <text evidence="1">The sequence shown here is derived from an EMBL/GenBank/DDBJ whole genome shotgun (WGS) entry which is preliminary data.</text>
</comment>
<evidence type="ECO:0000313" key="1">
    <source>
        <dbReference type="EMBL" id="KAK3081705.1"/>
    </source>
</evidence>
<protein>
    <submittedName>
        <fullName evidence="1">Uncharacterized protein</fullName>
    </submittedName>
</protein>
<organism evidence="1 2">
    <name type="scientific">Coniosporium uncinatum</name>
    <dbReference type="NCBI Taxonomy" id="93489"/>
    <lineage>
        <taxon>Eukaryota</taxon>
        <taxon>Fungi</taxon>
        <taxon>Dikarya</taxon>
        <taxon>Ascomycota</taxon>
        <taxon>Pezizomycotina</taxon>
        <taxon>Dothideomycetes</taxon>
        <taxon>Dothideomycetes incertae sedis</taxon>
        <taxon>Coniosporium</taxon>
    </lineage>
</organism>
<dbReference type="EMBL" id="JAWDJW010000087">
    <property type="protein sequence ID" value="KAK3081705.1"/>
    <property type="molecule type" value="Genomic_DNA"/>
</dbReference>
<reference evidence="1" key="1">
    <citation type="submission" date="2024-09" db="EMBL/GenBank/DDBJ databases">
        <title>Black Yeasts Isolated from many extreme environments.</title>
        <authorList>
            <person name="Coleine C."/>
            <person name="Stajich J.E."/>
            <person name="Selbmann L."/>
        </authorList>
    </citation>
    <scope>NUCLEOTIDE SEQUENCE</scope>
    <source>
        <strain evidence="1">CCFEE 5737</strain>
    </source>
</reference>
<proteinExistence type="predicted"/>
<keyword evidence="2" id="KW-1185">Reference proteome</keyword>
<gene>
    <name evidence="1" type="ORF">LTS18_003692</name>
</gene>
<accession>A0ACC3DYD3</accession>
<name>A0ACC3DYD3_9PEZI</name>
<dbReference type="Proteomes" id="UP001186974">
    <property type="component" value="Unassembled WGS sequence"/>
</dbReference>
<evidence type="ECO:0000313" key="2">
    <source>
        <dbReference type="Proteomes" id="UP001186974"/>
    </source>
</evidence>